<keyword evidence="5" id="KW-0136">Cellulose degradation</keyword>
<dbReference type="EC" id="3.2.1.21" evidence="3 11"/>
<dbReference type="RefSeq" id="WP_014269392.1">
    <property type="nucleotide sequence ID" value="NC_016633.1"/>
</dbReference>
<evidence type="ECO:0000256" key="7">
    <source>
        <dbReference type="ARBA" id="ARBA00023295"/>
    </source>
</evidence>
<evidence type="ECO:0000256" key="11">
    <source>
        <dbReference type="RuleBase" id="RU361175"/>
    </source>
</evidence>
<feature type="binding site" evidence="10">
    <location>
        <position position="395"/>
    </location>
    <ligand>
        <name>substrate</name>
    </ligand>
</feature>
<dbReference type="Gene3D" id="3.20.20.80">
    <property type="entry name" value="Glycosidases"/>
    <property type="match status" value="1"/>
</dbReference>
<dbReference type="InterPro" id="IPR017853">
    <property type="entry name" value="GH"/>
</dbReference>
<dbReference type="Proteomes" id="UP000005632">
    <property type="component" value="Chromosome"/>
</dbReference>
<dbReference type="eggNOG" id="COG2723">
    <property type="taxonomic scope" value="Bacteria"/>
</dbReference>
<feature type="binding site" evidence="10">
    <location>
        <position position="293"/>
    </location>
    <ligand>
        <name>substrate</name>
    </ligand>
</feature>
<dbReference type="STRING" id="158190.SpiGrapes_0702"/>
<evidence type="ECO:0000256" key="5">
    <source>
        <dbReference type="ARBA" id="ARBA00023001"/>
    </source>
</evidence>
<dbReference type="InterPro" id="IPR017736">
    <property type="entry name" value="Glyco_hydro_1_beta-glucosidase"/>
</dbReference>
<dbReference type="GO" id="GO:0005829">
    <property type="term" value="C:cytosol"/>
    <property type="evidence" value="ECO:0007669"/>
    <property type="project" value="TreeGrafter"/>
</dbReference>
<evidence type="ECO:0000256" key="3">
    <source>
        <dbReference type="ARBA" id="ARBA00012744"/>
    </source>
</evidence>
<evidence type="ECO:0000256" key="4">
    <source>
        <dbReference type="ARBA" id="ARBA00022801"/>
    </source>
</evidence>
<dbReference type="NCBIfam" id="TIGR03356">
    <property type="entry name" value="BGL"/>
    <property type="match status" value="1"/>
</dbReference>
<evidence type="ECO:0000313" key="12">
    <source>
        <dbReference type="EMBL" id="AEV28543.1"/>
    </source>
</evidence>
<evidence type="ECO:0000313" key="13">
    <source>
        <dbReference type="Proteomes" id="UP000005632"/>
    </source>
</evidence>
<dbReference type="PROSITE" id="PS00653">
    <property type="entry name" value="GLYCOSYL_HYDROL_F1_2"/>
    <property type="match status" value="1"/>
</dbReference>
<dbReference type="InterPro" id="IPR033132">
    <property type="entry name" value="GH_1_N_CS"/>
</dbReference>
<dbReference type="EMBL" id="CP003155">
    <property type="protein sequence ID" value="AEV28543.1"/>
    <property type="molecule type" value="Genomic_DNA"/>
</dbReference>
<dbReference type="Pfam" id="PF00232">
    <property type="entry name" value="Glyco_hydro_1"/>
    <property type="match status" value="1"/>
</dbReference>
<keyword evidence="6" id="KW-0119">Carbohydrate metabolism</keyword>
<gene>
    <name evidence="12" type="ordered locus">SpiGrapes_0702</name>
</gene>
<keyword evidence="7 11" id="KW-0326">Glycosidase</keyword>
<dbReference type="KEGG" id="sgp:SpiGrapes_0702"/>
<evidence type="ECO:0000256" key="6">
    <source>
        <dbReference type="ARBA" id="ARBA00023277"/>
    </source>
</evidence>
<dbReference type="GO" id="GO:0008422">
    <property type="term" value="F:beta-glucosidase activity"/>
    <property type="evidence" value="ECO:0007669"/>
    <property type="project" value="UniProtKB-EC"/>
</dbReference>
<dbReference type="PRINTS" id="PR00131">
    <property type="entry name" value="GLHYDRLASE1"/>
</dbReference>
<dbReference type="SUPFAM" id="SSF51445">
    <property type="entry name" value="(Trans)glycosidases"/>
    <property type="match status" value="1"/>
</dbReference>
<evidence type="ECO:0000256" key="9">
    <source>
        <dbReference type="PIRSR" id="PIRSR617736-1"/>
    </source>
</evidence>
<feature type="active site" description="Nucleophile" evidence="9">
    <location>
        <position position="349"/>
    </location>
</feature>
<keyword evidence="8" id="KW-0624">Polysaccharide degradation</keyword>
<dbReference type="InterPro" id="IPR001360">
    <property type="entry name" value="Glyco_hydro_1"/>
</dbReference>
<evidence type="ECO:0000256" key="8">
    <source>
        <dbReference type="ARBA" id="ARBA00023326"/>
    </source>
</evidence>
<comment type="similarity">
    <text evidence="2 11">Belongs to the glycosyl hydrolase 1 family.</text>
</comment>
<organism evidence="12 13">
    <name type="scientific">Sphaerochaeta pleomorpha (strain ATCC BAA-1885 / DSM 22778 / Grapes)</name>
    <dbReference type="NCBI Taxonomy" id="158190"/>
    <lineage>
        <taxon>Bacteria</taxon>
        <taxon>Pseudomonadati</taxon>
        <taxon>Spirochaetota</taxon>
        <taxon>Spirochaetia</taxon>
        <taxon>Spirochaetales</taxon>
        <taxon>Sphaerochaetaceae</taxon>
        <taxon>Sphaerochaeta</taxon>
    </lineage>
</organism>
<dbReference type="AlphaFoldDB" id="G8QYI0"/>
<dbReference type="OrthoDB" id="9765195at2"/>
<protein>
    <recommendedName>
        <fullName evidence="3 11">Beta-glucosidase</fullName>
        <ecNumber evidence="3 11">3.2.1.21</ecNumber>
    </recommendedName>
</protein>
<name>G8QYI0_SPHPG</name>
<feature type="active site" description="Proton donor" evidence="9">
    <location>
        <position position="166"/>
    </location>
</feature>
<evidence type="ECO:0000256" key="1">
    <source>
        <dbReference type="ARBA" id="ARBA00000448"/>
    </source>
</evidence>
<feature type="binding site" evidence="10">
    <location>
        <position position="165"/>
    </location>
    <ligand>
        <name>substrate</name>
    </ligand>
</feature>
<accession>G8QYI0</accession>
<keyword evidence="4 11" id="KW-0378">Hydrolase</keyword>
<proteinExistence type="inferred from homology"/>
<dbReference type="GO" id="GO:0030245">
    <property type="term" value="P:cellulose catabolic process"/>
    <property type="evidence" value="ECO:0007669"/>
    <property type="project" value="UniProtKB-KW"/>
</dbReference>
<dbReference type="PANTHER" id="PTHR10353:SF36">
    <property type="entry name" value="LP05116P"/>
    <property type="match status" value="1"/>
</dbReference>
<comment type="catalytic activity">
    <reaction evidence="1 11">
        <text>Hydrolysis of terminal, non-reducing beta-D-glucosyl residues with release of beta-D-glucose.</text>
        <dbReference type="EC" id="3.2.1.21"/>
    </reaction>
</comment>
<keyword evidence="13" id="KW-1185">Reference proteome</keyword>
<evidence type="ECO:0000256" key="10">
    <source>
        <dbReference type="PIRSR" id="PIRSR617736-2"/>
    </source>
</evidence>
<dbReference type="FunFam" id="3.20.20.80:FF:000004">
    <property type="entry name" value="Beta-glucosidase 6-phospho-beta-glucosidase"/>
    <property type="match status" value="1"/>
</dbReference>
<evidence type="ECO:0000256" key="2">
    <source>
        <dbReference type="ARBA" id="ARBA00010838"/>
    </source>
</evidence>
<dbReference type="PANTHER" id="PTHR10353">
    <property type="entry name" value="GLYCOSYL HYDROLASE"/>
    <property type="match status" value="1"/>
</dbReference>
<sequence>MQQVAFCDDFLWGCATASYQVEGAIKEDGRKPSIWDTFSKQEGAVLNGDDGAVAADQYHLYKQDVKLMSKLGFQAYRFSISWPRVIPDGVGEVNIPGLQYYIELSKELKLNNIKVVATLYHWDLPQSLQDKGGWANRDTSYAFAAYAKTCFTYLGEYVDQWITLNEPYCSAYLGYLQGIHAPGIKDLGQANKAVHHLNLAHGLAVAEYRKIGLSQPIGITLNPILPRPATRRDEDRKASEYARAFETDVFLLPLLGKGYPSLVTKDLGISYPVVDGDMDCIAQEIDFFGINYYQESAVSYDDTADRKYKNEPVWQPVTNMEWPVTPYGLLRILHYFDTVSNGMALYITENGCASDDVVENGRVHDLFRCQYLNKHLAICKQAIDESVNLKGYFVWSFIDNFEWAWGYSKRFGIVYDDYASQQRIPKDSAYLMRDVIAGYCEF</sequence>
<dbReference type="HOGENOM" id="CLU_001859_1_3_12"/>
<feature type="binding site" evidence="10">
    <location>
        <position position="121"/>
    </location>
    <ligand>
        <name>substrate</name>
    </ligand>
</feature>
<feature type="binding site" evidence="10">
    <location>
        <position position="20"/>
    </location>
    <ligand>
        <name>substrate</name>
    </ligand>
</feature>
<reference evidence="12 13" key="1">
    <citation type="submission" date="2011-11" db="EMBL/GenBank/DDBJ databases">
        <title>Complete sequence of Spirochaeta sp. grapes.</title>
        <authorList>
            <consortium name="US DOE Joint Genome Institute"/>
            <person name="Lucas S."/>
            <person name="Han J."/>
            <person name="Lapidus A."/>
            <person name="Cheng J.-F."/>
            <person name="Goodwin L."/>
            <person name="Pitluck S."/>
            <person name="Peters L."/>
            <person name="Ovchinnikova G."/>
            <person name="Munk A.C."/>
            <person name="Detter J.C."/>
            <person name="Han C."/>
            <person name="Tapia R."/>
            <person name="Land M."/>
            <person name="Hauser L."/>
            <person name="Kyrpides N."/>
            <person name="Ivanova N."/>
            <person name="Pagani I."/>
            <person name="Ritalahtilisa K."/>
            <person name="Loeffler F."/>
            <person name="Woyke T."/>
        </authorList>
    </citation>
    <scope>NUCLEOTIDE SEQUENCE [LARGE SCALE GENOMIC DNA]</scope>
    <source>
        <strain evidence="13">ATCC BAA-1885 / DSM 22778 / Grapes</strain>
    </source>
</reference>
<feature type="binding site" evidence="10">
    <location>
        <begin position="402"/>
        <end position="403"/>
    </location>
    <ligand>
        <name>substrate</name>
    </ligand>
</feature>